<name>H5TP77_GORO1</name>
<proteinExistence type="predicted"/>
<reference evidence="2" key="1">
    <citation type="submission" date="2012-02" db="EMBL/GenBank/DDBJ databases">
        <title>Whole genome shotgun sequence of Gordonia otitidis NBRC 100426.</title>
        <authorList>
            <person name="Yoshida I."/>
            <person name="Hosoyama A."/>
            <person name="Tsuchikane K."/>
            <person name="Katsumata H."/>
            <person name="Yamazaki S."/>
            <person name="Fujita N."/>
        </authorList>
    </citation>
    <scope>NUCLEOTIDE SEQUENCE [LARGE SCALE GENOMIC DNA]</scope>
    <source>
        <strain evidence="2">NBRC 100426</strain>
    </source>
</reference>
<dbReference type="RefSeq" id="WP_007239508.1">
    <property type="nucleotide sequence ID" value="NZ_BAFB01000152.1"/>
</dbReference>
<evidence type="ECO:0000313" key="3">
    <source>
        <dbReference type="Proteomes" id="UP000005038"/>
    </source>
</evidence>
<dbReference type="STRING" id="1108044.GOOTI_152_00340"/>
<comment type="caution">
    <text evidence="2">The sequence shown here is derived from an EMBL/GenBank/DDBJ whole genome shotgun (WGS) entry which is preliminary data.</text>
</comment>
<dbReference type="Proteomes" id="UP000005038">
    <property type="component" value="Unassembled WGS sequence"/>
</dbReference>
<accession>H5TP77</accession>
<dbReference type="AlphaFoldDB" id="H5TP77"/>
<keyword evidence="3" id="KW-1185">Reference proteome</keyword>
<evidence type="ECO:0000313" key="2">
    <source>
        <dbReference type="EMBL" id="GAB35285.1"/>
    </source>
</evidence>
<protein>
    <submittedName>
        <fullName evidence="2">Uncharacterized protein</fullName>
    </submittedName>
</protein>
<evidence type="ECO:0000256" key="1">
    <source>
        <dbReference type="SAM" id="MobiDB-lite"/>
    </source>
</evidence>
<organism evidence="2 3">
    <name type="scientific">Gordonia otitidis (strain DSM 44809 / CCUG 52243 / JCM 12355 / NBRC 100426 / IFM 10032)</name>
    <dbReference type="NCBI Taxonomy" id="1108044"/>
    <lineage>
        <taxon>Bacteria</taxon>
        <taxon>Bacillati</taxon>
        <taxon>Actinomycetota</taxon>
        <taxon>Actinomycetes</taxon>
        <taxon>Mycobacteriales</taxon>
        <taxon>Gordoniaceae</taxon>
        <taxon>Gordonia</taxon>
    </lineage>
</organism>
<dbReference type="EMBL" id="BAFB01000152">
    <property type="protein sequence ID" value="GAB35285.1"/>
    <property type="molecule type" value="Genomic_DNA"/>
</dbReference>
<gene>
    <name evidence="2" type="ORF">GOOTI_152_00340</name>
</gene>
<sequence>MRVDVDQVNAVASFYRHASSVVAAAASGMESRPFGRWSVGEAYALMAQRYGAMGEHLVGRLRAQAAAVADLADILTQGASRLDDADSAGASTIRRADGRDAATAASPHRTARATGSPS</sequence>
<feature type="region of interest" description="Disordered" evidence="1">
    <location>
        <begin position="83"/>
        <end position="118"/>
    </location>
</feature>